<dbReference type="Pfam" id="PF01345">
    <property type="entry name" value="DUF11"/>
    <property type="match status" value="1"/>
</dbReference>
<dbReference type="InterPro" id="IPR028974">
    <property type="entry name" value="TSP_type-3_rpt"/>
</dbReference>
<evidence type="ECO:0000259" key="2">
    <source>
        <dbReference type="Pfam" id="PF01345"/>
    </source>
</evidence>
<dbReference type="Gene3D" id="4.10.1080.10">
    <property type="entry name" value="TSP type-3 repeat"/>
    <property type="match status" value="1"/>
</dbReference>
<dbReference type="PANTHER" id="PTHR34819:SF3">
    <property type="entry name" value="CELL SURFACE PROTEIN"/>
    <property type="match status" value="1"/>
</dbReference>
<dbReference type="KEGG" id="ten:LPB136_12085"/>
<dbReference type="GO" id="GO:0007155">
    <property type="term" value="P:cell adhesion"/>
    <property type="evidence" value="ECO:0007669"/>
    <property type="project" value="InterPro"/>
</dbReference>
<dbReference type="RefSeq" id="WP_072556584.1">
    <property type="nucleotide sequence ID" value="NZ_CP018155.1"/>
</dbReference>
<evidence type="ECO:0000313" key="3">
    <source>
        <dbReference type="EMBL" id="APG66062.1"/>
    </source>
</evidence>
<dbReference type="Gene3D" id="2.60.40.3080">
    <property type="match status" value="1"/>
</dbReference>
<keyword evidence="4" id="KW-1185">Reference proteome</keyword>
<dbReference type="EMBL" id="CP018155">
    <property type="protein sequence ID" value="APG66062.1"/>
    <property type="molecule type" value="Genomic_DNA"/>
</dbReference>
<accession>A0A1L3JLU1</accession>
<dbReference type="InterPro" id="IPR047589">
    <property type="entry name" value="DUF11_rpt"/>
</dbReference>
<dbReference type="SUPFAM" id="SSF103647">
    <property type="entry name" value="TSP type-3 repeat"/>
    <property type="match status" value="1"/>
</dbReference>
<organism evidence="3 4">
    <name type="scientific">Tenacibaculum todarodis</name>
    <dbReference type="NCBI Taxonomy" id="1850252"/>
    <lineage>
        <taxon>Bacteria</taxon>
        <taxon>Pseudomonadati</taxon>
        <taxon>Bacteroidota</taxon>
        <taxon>Flavobacteriia</taxon>
        <taxon>Flavobacteriales</taxon>
        <taxon>Flavobacteriaceae</taxon>
        <taxon>Tenacibaculum</taxon>
    </lineage>
</organism>
<dbReference type="OrthoDB" id="1212929at2"/>
<dbReference type="Pfam" id="PF13573">
    <property type="entry name" value="SprB"/>
    <property type="match status" value="1"/>
</dbReference>
<dbReference type="STRING" id="1850252.LPB136_12085"/>
<proteinExistence type="predicted"/>
<evidence type="ECO:0000313" key="4">
    <source>
        <dbReference type="Proteomes" id="UP000181898"/>
    </source>
</evidence>
<dbReference type="PANTHER" id="PTHR34819">
    <property type="entry name" value="LARGE CYSTEINE-RICH PERIPLASMIC PROTEIN OMCB"/>
    <property type="match status" value="1"/>
</dbReference>
<dbReference type="InterPro" id="IPR025667">
    <property type="entry name" value="SprB_repeat"/>
</dbReference>
<dbReference type="Pfam" id="PF02412">
    <property type="entry name" value="TSP_3"/>
    <property type="match status" value="1"/>
</dbReference>
<dbReference type="InterPro" id="IPR001434">
    <property type="entry name" value="OmcB-like_DUF11"/>
</dbReference>
<dbReference type="InterPro" id="IPR051172">
    <property type="entry name" value="Chlamydia_OmcB"/>
</dbReference>
<gene>
    <name evidence="3" type="ORF">LPB136_12085</name>
</gene>
<dbReference type="GO" id="GO:0005509">
    <property type="term" value="F:calcium ion binding"/>
    <property type="evidence" value="ECO:0007669"/>
    <property type="project" value="InterPro"/>
</dbReference>
<keyword evidence="1" id="KW-0732">Signal</keyword>
<sequence length="1580" mass="167855">MKLTGPNFYIKLSRSFINSKTFFTFLLLVFLFSKGNVYAQLSFTTTVTDADCPNNGRIQVNVSGQTGSVNYRLIEPSVVCSGLNYPVINGTVSVFNSLCPGNYTVEVTDSTSSVTKVVTVTDNYVEFNATNIVIDITDEICVEDGIIDVSTSAGKAPYSFTLSGGTLTSSVTMTASAGIESFTGLGAGDYSLEITDNCGVIQTRTPLTVENNTQPLGLFFASSRQPILSSCDNAIYNVFTGNSANFTGAPPYTFEAFDSGNNLVSTQGPTSSLSAQFDLPTAGQPYTFKVTDKCGEEATVIGNWRDQSSIFTRTAGCAGFEALFIASNTWSPDGLGINIVYKNTLTLDVYTVNSGRDYAITLPYGSYTWVATNACGDTKTGTTSFAARVVNLLRVDTAPSTCLGYGKATFVRNNVFDNLPQTWELTTYPPAYASDPEATLTGSINNATNGPGIRALILGDYIVELTDACGNKSSQPFTIDEVSTMSLSLEGVSSCPTVGNVGAINYIYNNNLQGNTSLYGSLVITDSNGVKVKELRGLSTTGSITDLVPGDYNVSWGTGSNSCGNTQDFGTVTIEDYVFPSITNFNAVTCSSGDVQISGEGMNGIAPYDFTVFNKTNDPSLSTPLQSVSDVSDFNFPGLTDTSATYAVRVVDDCGNADVFEVTVEPGLSLDIKTSCSINELRVFSDRVVGATYVWLLPDGSTVNGEEVIVPFPLQATDYGTYSLTVTLGSCISETMTKDINTANACPVVNPCDAAASGNMDTDGDNISDVCDLDDDNDGILDTSENCPEIPGSVAPQSDALSWTSGGYSVFVVGGNTNALGYQESGYQQYAYQTGKTLTVLNTTSDFTFTGNSGDGTGNTGQGTATASTGTFSNGTLTYTSNLATNDFAEFTIATPTHFTSGEIAHGIHVRPELGLTVGDEYAVNINFTIPVTAFSFDWVDIFDTFTTNNPVLRYEIRVEGTLLAYIEGATTGDDVNGTLSVYDSSGNLTGTINSGQNTEDTFGFVTNTPISNMSLVYKVTSGSIQSTANDPHGIDNFVFSTDICDTDGDGVPDHLDNDSDNDGCPDAIEGDGNFTYSSIDTRYSRLTATVNSSGVPGGTSQGAGTSVDENIQSPICNPCNAGNPKFQDFDGDGVGNICDEDDDNDGIIDGGKDFQYEMTTDIPGECTQTQVEWFHNNDTNDTGYDAQSDYATFENTGSWRPNGYSSFTSPNFTDADDIVFGSGIDEASYNESSTYIFSGVDKLTYEDAKADNDYVQVAYTPSIDMNLGFVRLGFSTPNSGLENLGKYFVTLEMSTDAAFTSPTVLYYDGFVENTDVGVYVTLGYEYDLDLIAGTKYYYRFYVYNETNTYSDNYTVRFDDVLFLHRTSCQSDGDSSPSYRDTDSDDDGCPDAIEADGSFITTQLTTLVGGSTGTGSSLLNFGTTVDNTPTSNTYGVPIQDANGLVVSTSLPQETTPALTDLTINACIVDLSLTKIVDNALPKIGSNIVYTLTVTNNGVASASGVQVSDVLPTGLTYVSDNSSTTSTTFTGNVWNIDNLNVNQSITLQITATITGAGTIINKAEITQSNQTDTDSTPASGN</sequence>
<protein>
    <recommendedName>
        <fullName evidence="2">DUF11 domain-containing protein</fullName>
    </recommendedName>
</protein>
<name>A0A1L3JLU1_9FLAO</name>
<feature type="domain" description="DUF11" evidence="2">
    <location>
        <begin position="1469"/>
        <end position="1575"/>
    </location>
</feature>
<dbReference type="Proteomes" id="UP000181898">
    <property type="component" value="Chromosome"/>
</dbReference>
<reference evidence="3 4" key="1">
    <citation type="submission" date="2016-11" db="EMBL/GenBank/DDBJ databases">
        <title>Tenacibaculum sp. LPB0136, isolated from marine environment.</title>
        <authorList>
            <person name="Kim E."/>
            <person name="Yi H."/>
        </authorList>
    </citation>
    <scope>NUCLEOTIDE SEQUENCE [LARGE SCALE GENOMIC DNA]</scope>
    <source>
        <strain evidence="3 4">LPB0136</strain>
    </source>
</reference>
<evidence type="ECO:0000256" key="1">
    <source>
        <dbReference type="ARBA" id="ARBA00022729"/>
    </source>
</evidence>
<dbReference type="InterPro" id="IPR003367">
    <property type="entry name" value="Thrombospondin_3-like_rpt"/>
</dbReference>
<dbReference type="NCBIfam" id="TIGR01451">
    <property type="entry name" value="B_ant_repeat"/>
    <property type="match status" value="1"/>
</dbReference>